<evidence type="ECO:0000256" key="1">
    <source>
        <dbReference type="SAM" id="MobiDB-lite"/>
    </source>
</evidence>
<evidence type="ECO:0000313" key="2">
    <source>
        <dbReference type="EMBL" id="OHE90541.1"/>
    </source>
</evidence>
<dbReference type="OrthoDB" id="4846309at2759"/>
<accession>A0A1G4AN41</accession>
<protein>
    <submittedName>
        <fullName evidence="2">Uncharacterized protein</fullName>
    </submittedName>
</protein>
<dbReference type="Proteomes" id="UP000176998">
    <property type="component" value="Unassembled WGS sequence"/>
</dbReference>
<feature type="compositionally biased region" description="Basic and acidic residues" evidence="1">
    <location>
        <begin position="87"/>
        <end position="102"/>
    </location>
</feature>
<gene>
    <name evidence="2" type="ORF">CORC01_14165</name>
</gene>
<feature type="compositionally biased region" description="Basic and acidic residues" evidence="1">
    <location>
        <begin position="151"/>
        <end position="185"/>
    </location>
</feature>
<dbReference type="RefSeq" id="XP_022467718.1">
    <property type="nucleotide sequence ID" value="XM_022625776.1"/>
</dbReference>
<dbReference type="AlphaFoldDB" id="A0A1G4AN41"/>
<reference evidence="2 3" key="1">
    <citation type="submission" date="2016-09" db="EMBL/GenBank/DDBJ databases">
        <authorList>
            <person name="Capua I."/>
            <person name="De Benedictis P."/>
            <person name="Joannis T."/>
            <person name="Lombin L.H."/>
            <person name="Cattoli G."/>
        </authorList>
    </citation>
    <scope>NUCLEOTIDE SEQUENCE [LARGE SCALE GENOMIC DNA]</scope>
    <source>
        <strain evidence="2 3">IMI 309357</strain>
    </source>
</reference>
<evidence type="ECO:0000313" key="3">
    <source>
        <dbReference type="Proteomes" id="UP000176998"/>
    </source>
</evidence>
<feature type="region of interest" description="Disordered" evidence="1">
    <location>
        <begin position="1"/>
        <end position="35"/>
    </location>
</feature>
<proteinExistence type="predicted"/>
<dbReference type="EMBL" id="MJBS01000246">
    <property type="protein sequence ID" value="OHE90541.1"/>
    <property type="molecule type" value="Genomic_DNA"/>
</dbReference>
<sequence>MSSANRKEHRVSFQPIPLSKGHRHQSSDSGISEVSSTQDFFDLEMKYKKLLEDFAQHKSESKARCSALQNTIDVLESDKLALDREKRNLREENNLLRDDLRKAQRNSPPRDSTKMSGALPSHPPSPKEHKESKESKESKLRRSESKHRRGESKVRKTTEEKELAKRVKEDKERLGRRFDHKDDKSVSSGGSSSRSKQSSYIEPMGPSAPRPAANIEPPRTHNRRSESTSYSIRPSVITTTTVTEPSYGNLPRTPGYADHESPFDYDGAYAHAQYVPEDANYYAPPLSSEPSRGRSRR</sequence>
<dbReference type="STRING" id="1209926.A0A1G4AN41"/>
<feature type="compositionally biased region" description="Low complexity" evidence="1">
    <location>
        <begin position="186"/>
        <end position="199"/>
    </location>
</feature>
<feature type="region of interest" description="Disordered" evidence="1">
    <location>
        <begin position="87"/>
        <end position="264"/>
    </location>
</feature>
<dbReference type="GeneID" id="34567286"/>
<feature type="compositionally biased region" description="Polar residues" evidence="1">
    <location>
        <begin position="227"/>
        <end position="246"/>
    </location>
</feature>
<feature type="compositionally biased region" description="Basic and acidic residues" evidence="1">
    <location>
        <begin position="125"/>
        <end position="143"/>
    </location>
</feature>
<organism evidence="2 3">
    <name type="scientific">Colletotrichum orchidophilum</name>
    <dbReference type="NCBI Taxonomy" id="1209926"/>
    <lineage>
        <taxon>Eukaryota</taxon>
        <taxon>Fungi</taxon>
        <taxon>Dikarya</taxon>
        <taxon>Ascomycota</taxon>
        <taxon>Pezizomycotina</taxon>
        <taxon>Sordariomycetes</taxon>
        <taxon>Hypocreomycetidae</taxon>
        <taxon>Glomerellales</taxon>
        <taxon>Glomerellaceae</taxon>
        <taxon>Colletotrichum</taxon>
    </lineage>
</organism>
<comment type="caution">
    <text evidence="2">The sequence shown here is derived from an EMBL/GenBank/DDBJ whole genome shotgun (WGS) entry which is preliminary data.</text>
</comment>
<name>A0A1G4AN41_9PEZI</name>
<keyword evidence="3" id="KW-1185">Reference proteome</keyword>